<evidence type="ECO:0000313" key="10">
    <source>
        <dbReference type="Proteomes" id="UP000215137"/>
    </source>
</evidence>
<dbReference type="Proteomes" id="UP000215137">
    <property type="component" value="Chromosome"/>
</dbReference>
<dbReference type="Gene3D" id="3.50.50.60">
    <property type="entry name" value="FAD/NAD(P)-binding domain"/>
    <property type="match status" value="2"/>
</dbReference>
<reference evidence="9 10" key="1">
    <citation type="submission" date="2017-08" db="EMBL/GenBank/DDBJ databases">
        <title>Complete Genome Sequence of Bacillus kochii Oregon-R-modENCODE STRAIN BDGP4, isolated from Drosophila melanogaster gut.</title>
        <authorList>
            <person name="Wan K.H."/>
            <person name="Yu C."/>
            <person name="Park S."/>
            <person name="Hammonds A.S."/>
            <person name="Booth B.W."/>
            <person name="Celniker S.E."/>
        </authorList>
    </citation>
    <scope>NUCLEOTIDE SEQUENCE [LARGE SCALE GENOMIC DNA]</scope>
    <source>
        <strain evidence="9 10">BDGP4</strain>
    </source>
</reference>
<proteinExistence type="inferred from homology"/>
<dbReference type="PRINTS" id="PR00368">
    <property type="entry name" value="FADPNR"/>
</dbReference>
<evidence type="ECO:0000259" key="8">
    <source>
        <dbReference type="Pfam" id="PF07992"/>
    </source>
</evidence>
<dbReference type="AlphaFoldDB" id="A0A248TNS0"/>
<keyword evidence="6" id="KW-0676">Redox-active center</keyword>
<accession>A0A248TNS0</accession>
<evidence type="ECO:0000259" key="7">
    <source>
        <dbReference type="Pfam" id="PF02852"/>
    </source>
</evidence>
<keyword evidence="4" id="KW-0274">FAD</keyword>
<keyword evidence="10" id="KW-1185">Reference proteome</keyword>
<evidence type="ECO:0000256" key="4">
    <source>
        <dbReference type="ARBA" id="ARBA00022827"/>
    </source>
</evidence>
<name>A0A248TNS0_9BACI</name>
<dbReference type="RefSeq" id="WP_095373304.1">
    <property type="nucleotide sequence ID" value="NZ_CP022983.1"/>
</dbReference>
<feature type="domain" description="FAD/NAD(P)-binding" evidence="8">
    <location>
        <begin position="1"/>
        <end position="308"/>
    </location>
</feature>
<dbReference type="InterPro" id="IPR036188">
    <property type="entry name" value="FAD/NAD-bd_sf"/>
</dbReference>
<dbReference type="SUPFAM" id="SSF51905">
    <property type="entry name" value="FAD/NAD(P)-binding domain"/>
    <property type="match status" value="1"/>
</dbReference>
<dbReference type="EMBL" id="CP022983">
    <property type="protein sequence ID" value="ASV69740.1"/>
    <property type="molecule type" value="Genomic_DNA"/>
</dbReference>
<comment type="similarity">
    <text evidence="2">Belongs to the class-III pyridine nucleotide-disulfide oxidoreductase family.</text>
</comment>
<dbReference type="GO" id="GO:0016491">
    <property type="term" value="F:oxidoreductase activity"/>
    <property type="evidence" value="ECO:0007669"/>
    <property type="project" value="UniProtKB-KW"/>
</dbReference>
<dbReference type="OrthoDB" id="9802028at2"/>
<dbReference type="PANTHER" id="PTHR43429">
    <property type="entry name" value="PYRIDINE NUCLEOTIDE-DISULFIDE OXIDOREDUCTASE DOMAIN-CONTAINING"/>
    <property type="match status" value="1"/>
</dbReference>
<dbReference type="InterPro" id="IPR016156">
    <property type="entry name" value="FAD/NAD-linked_Rdtase_dimer_sf"/>
</dbReference>
<dbReference type="InterPro" id="IPR050260">
    <property type="entry name" value="FAD-bd_OxRdtase"/>
</dbReference>
<dbReference type="PANTHER" id="PTHR43429:SF1">
    <property type="entry name" value="NAD(P)H SULFUR OXIDOREDUCTASE (COA-DEPENDENT)"/>
    <property type="match status" value="1"/>
</dbReference>
<gene>
    <name evidence="9" type="ORF">CKF48_21980</name>
</gene>
<evidence type="ECO:0000256" key="5">
    <source>
        <dbReference type="ARBA" id="ARBA00023002"/>
    </source>
</evidence>
<evidence type="ECO:0000256" key="1">
    <source>
        <dbReference type="ARBA" id="ARBA00001974"/>
    </source>
</evidence>
<feature type="domain" description="Pyridine nucleotide-disulphide oxidoreductase dimerisation" evidence="7">
    <location>
        <begin position="331"/>
        <end position="431"/>
    </location>
</feature>
<sequence length="445" mass="49451">MKIIIIGGDAAGMSAAMQIIRNSKENHEITVLEKGTIYSYGQCGLPYYISGVIPQKEDLIARSVTTFREKYGIDAKVQHEVSNINTDTKIVEGYNYIDQQPFQLTYDKLLIATGVSPVMPDWEGTDLPGIFTLKTIPDANEIIQEMNNRTIKHVTIIGGGYIGLEMAESFVRLGKRVTIIERNKQLATIFDEDMAQLIHQKAKEHQVTLKLGEEVQSFSGKAFVESITTDKGSYKTNLVLVAIGVKPNVAFLKKTDISLSQHGAIRVNNYMQTSIKDVYAAGDCATQYHRIKALDDHIPLGTHANKQGQIAGLSLLGIPKPFKGIVGSSVIKFFNLTLGRTGISEKEAKELNIPYEFVVTDAHDIAGYYPDAKRMKVKLLYHKKYRTLLGGQIIGEYGVDKRIDVLATALYNQMSIDDLMDLDLSYAPPFNGVWDPVQQAARRSK</sequence>
<protein>
    <submittedName>
        <fullName evidence="9">CoA-disulfide reductase</fullName>
    </submittedName>
</protein>
<dbReference type="Pfam" id="PF02852">
    <property type="entry name" value="Pyr_redox_dim"/>
    <property type="match status" value="1"/>
</dbReference>
<keyword evidence="3" id="KW-0285">Flavoprotein</keyword>
<dbReference type="KEGG" id="bko:CKF48_21980"/>
<evidence type="ECO:0000256" key="2">
    <source>
        <dbReference type="ARBA" id="ARBA00009130"/>
    </source>
</evidence>
<evidence type="ECO:0000313" key="9">
    <source>
        <dbReference type="EMBL" id="ASV69740.1"/>
    </source>
</evidence>
<dbReference type="InterPro" id="IPR004099">
    <property type="entry name" value="Pyr_nucl-diS_OxRdtase_dimer"/>
</dbReference>
<dbReference type="SUPFAM" id="SSF55424">
    <property type="entry name" value="FAD/NAD-linked reductases, dimerisation (C-terminal) domain"/>
    <property type="match status" value="1"/>
</dbReference>
<organism evidence="9 10">
    <name type="scientific">Cytobacillus kochii</name>
    <dbReference type="NCBI Taxonomy" id="859143"/>
    <lineage>
        <taxon>Bacteria</taxon>
        <taxon>Bacillati</taxon>
        <taxon>Bacillota</taxon>
        <taxon>Bacilli</taxon>
        <taxon>Bacillales</taxon>
        <taxon>Bacillaceae</taxon>
        <taxon>Cytobacillus</taxon>
    </lineage>
</organism>
<dbReference type="Pfam" id="PF07992">
    <property type="entry name" value="Pyr_redox_2"/>
    <property type="match status" value="1"/>
</dbReference>
<evidence type="ECO:0000256" key="6">
    <source>
        <dbReference type="ARBA" id="ARBA00023284"/>
    </source>
</evidence>
<evidence type="ECO:0000256" key="3">
    <source>
        <dbReference type="ARBA" id="ARBA00022630"/>
    </source>
</evidence>
<keyword evidence="5" id="KW-0560">Oxidoreductase</keyword>
<dbReference type="PRINTS" id="PR00411">
    <property type="entry name" value="PNDRDTASEI"/>
</dbReference>
<dbReference type="InterPro" id="IPR023753">
    <property type="entry name" value="FAD/NAD-binding_dom"/>
</dbReference>
<comment type="cofactor">
    <cofactor evidence="1">
        <name>FAD</name>
        <dbReference type="ChEBI" id="CHEBI:57692"/>
    </cofactor>
</comment>